<reference evidence="2" key="1">
    <citation type="journal article" date="2013" name="Environ. Microbiol.">
        <title>Microbiota from the distal guts of lean and obese adolescents exhibit partial functional redundancy besides clear differences in community structure.</title>
        <authorList>
            <person name="Ferrer M."/>
            <person name="Ruiz A."/>
            <person name="Lanza F."/>
            <person name="Haange S.B."/>
            <person name="Oberbach A."/>
            <person name="Till H."/>
            <person name="Bargiela R."/>
            <person name="Campoy C."/>
            <person name="Segura M.T."/>
            <person name="Richter M."/>
            <person name="von Bergen M."/>
            <person name="Seifert J."/>
            <person name="Suarez A."/>
        </authorList>
    </citation>
    <scope>NUCLEOTIDE SEQUENCE</scope>
</reference>
<feature type="coiled-coil region" evidence="1">
    <location>
        <begin position="14"/>
        <end position="78"/>
    </location>
</feature>
<organism evidence="2">
    <name type="scientific">human gut metagenome</name>
    <dbReference type="NCBI Taxonomy" id="408170"/>
    <lineage>
        <taxon>unclassified sequences</taxon>
        <taxon>metagenomes</taxon>
        <taxon>organismal metagenomes</taxon>
    </lineage>
</organism>
<dbReference type="Gene3D" id="1.20.5.2950">
    <property type="match status" value="1"/>
</dbReference>
<evidence type="ECO:0000256" key="1">
    <source>
        <dbReference type="SAM" id="Coils"/>
    </source>
</evidence>
<comment type="caution">
    <text evidence="2">The sequence shown here is derived from an EMBL/GenBank/DDBJ whole genome shotgun (WGS) entry which is preliminary data.</text>
</comment>
<sequence>MHMDLVIKRLSSIEEASAGIIEAAENEKKALEQQMRERIQAFDEEAEKATQEKLDQIRSSLNEEMQKSLADLQKATEDSIQAIENDYNQNHEKLAAGLIAKMIEE</sequence>
<protein>
    <submittedName>
        <fullName evidence="2">Uncharacterized protein</fullName>
    </submittedName>
</protein>
<proteinExistence type="predicted"/>
<accession>K1RVW4</accession>
<dbReference type="EMBL" id="AJWY01011505">
    <property type="protein sequence ID" value="EKC52572.1"/>
    <property type="molecule type" value="Genomic_DNA"/>
</dbReference>
<evidence type="ECO:0000313" key="2">
    <source>
        <dbReference type="EMBL" id="EKC52572.1"/>
    </source>
</evidence>
<keyword evidence="1" id="KW-0175">Coiled coil</keyword>
<gene>
    <name evidence="2" type="ORF">LEA_16823</name>
</gene>
<dbReference type="AlphaFoldDB" id="K1RVW4"/>
<name>K1RVW4_9ZZZZ</name>